<evidence type="ECO:0000313" key="4">
    <source>
        <dbReference type="Proteomes" id="UP000237000"/>
    </source>
</evidence>
<dbReference type="InParanoid" id="A0A2P5EDM3"/>
<evidence type="ECO:0000313" key="3">
    <source>
        <dbReference type="EMBL" id="PON83637.1"/>
    </source>
</evidence>
<evidence type="ECO:0000259" key="2">
    <source>
        <dbReference type="SMART" id="SM00256"/>
    </source>
</evidence>
<dbReference type="SMART" id="SM00256">
    <property type="entry name" value="FBOX"/>
    <property type="match status" value="1"/>
</dbReference>
<sequence length="371" mass="43090">MFSLFSSVQLFAWRIQCLILVVFQEMGKVQYLNDDMLFDVLSQLPTKTLFQLKRVSKGWHRLISDRCFIQSQLQKTKRSISGFIIQEKFQWYNEDIKTVSYIPVEKEGFKVHQSVFDFLPEDVVVLASCNGLVCCRSCFPTRDPAIYICNPSNKEMIKVGLASLDKDSSITLAFDPSLNPVDISTNFKLVRVQQFEIEEEDIGILHWLTDGDKILTFDLEKELSWLISVPVPAEEFKSIPQACIGESDGLLHYVMISEEGLHLWCLEDYFESKWTLKHSKSLDVMEKEYSEFFCNLRERVMQDLRIYDTPWMNPMAFIDGLLLMRVSTKMYLYHFETSKMQDVCDVSKLGSSAIFFPTVLPYSMSLVPLRH</sequence>
<gene>
    <name evidence="3" type="ORF">TorRG33x02_205940</name>
</gene>
<dbReference type="STRING" id="63057.A0A2P5EDM3"/>
<accession>A0A2P5EDM3</accession>
<comment type="caution">
    <text evidence="3">The sequence shown here is derived from an EMBL/GenBank/DDBJ whole genome shotgun (WGS) entry which is preliminary data.</text>
</comment>
<dbReference type="SUPFAM" id="SSF81383">
    <property type="entry name" value="F-box domain"/>
    <property type="match status" value="1"/>
</dbReference>
<dbReference type="EMBL" id="JXTC01000175">
    <property type="protein sequence ID" value="PON83637.1"/>
    <property type="molecule type" value="Genomic_DNA"/>
</dbReference>
<keyword evidence="4" id="KW-1185">Reference proteome</keyword>
<protein>
    <submittedName>
        <fullName evidence="3">F-box domain containing protein</fullName>
    </submittedName>
</protein>
<organism evidence="3 4">
    <name type="scientific">Trema orientale</name>
    <name type="common">Charcoal tree</name>
    <name type="synonym">Celtis orientalis</name>
    <dbReference type="NCBI Taxonomy" id="63057"/>
    <lineage>
        <taxon>Eukaryota</taxon>
        <taxon>Viridiplantae</taxon>
        <taxon>Streptophyta</taxon>
        <taxon>Embryophyta</taxon>
        <taxon>Tracheophyta</taxon>
        <taxon>Spermatophyta</taxon>
        <taxon>Magnoliopsida</taxon>
        <taxon>eudicotyledons</taxon>
        <taxon>Gunneridae</taxon>
        <taxon>Pentapetalae</taxon>
        <taxon>rosids</taxon>
        <taxon>fabids</taxon>
        <taxon>Rosales</taxon>
        <taxon>Cannabaceae</taxon>
        <taxon>Trema</taxon>
    </lineage>
</organism>
<name>A0A2P5EDM3_TREOI</name>
<proteinExistence type="predicted"/>
<dbReference type="InterPro" id="IPR036047">
    <property type="entry name" value="F-box-like_dom_sf"/>
</dbReference>
<keyword evidence="1" id="KW-0732">Signal</keyword>
<dbReference type="AlphaFoldDB" id="A0A2P5EDM3"/>
<reference evidence="4" key="1">
    <citation type="submission" date="2016-06" db="EMBL/GenBank/DDBJ databases">
        <title>Parallel loss of symbiosis genes in relatives of nitrogen-fixing non-legume Parasponia.</title>
        <authorList>
            <person name="Van Velzen R."/>
            <person name="Holmer R."/>
            <person name="Bu F."/>
            <person name="Rutten L."/>
            <person name="Van Zeijl A."/>
            <person name="Liu W."/>
            <person name="Santuari L."/>
            <person name="Cao Q."/>
            <person name="Sharma T."/>
            <person name="Shen D."/>
            <person name="Roswanjaya Y."/>
            <person name="Wardhani T."/>
            <person name="Kalhor M.S."/>
            <person name="Jansen J."/>
            <person name="Van den Hoogen J."/>
            <person name="Gungor B."/>
            <person name="Hartog M."/>
            <person name="Hontelez J."/>
            <person name="Verver J."/>
            <person name="Yang W.-C."/>
            <person name="Schijlen E."/>
            <person name="Repin R."/>
            <person name="Schilthuizen M."/>
            <person name="Schranz E."/>
            <person name="Heidstra R."/>
            <person name="Miyata K."/>
            <person name="Fedorova E."/>
            <person name="Kohlen W."/>
            <person name="Bisseling T."/>
            <person name="Smit S."/>
            <person name="Geurts R."/>
        </authorList>
    </citation>
    <scope>NUCLEOTIDE SEQUENCE [LARGE SCALE GENOMIC DNA]</scope>
    <source>
        <strain evidence="4">cv. RG33-2</strain>
    </source>
</reference>
<feature type="signal peptide" evidence="1">
    <location>
        <begin position="1"/>
        <end position="31"/>
    </location>
</feature>
<evidence type="ECO:0000256" key="1">
    <source>
        <dbReference type="SAM" id="SignalP"/>
    </source>
</evidence>
<feature type="chain" id="PRO_5015128854" evidence="1">
    <location>
        <begin position="32"/>
        <end position="371"/>
    </location>
</feature>
<dbReference type="InterPro" id="IPR055290">
    <property type="entry name" value="At3g26010-like"/>
</dbReference>
<dbReference type="Gene3D" id="1.20.1280.50">
    <property type="match status" value="1"/>
</dbReference>
<dbReference type="PANTHER" id="PTHR35546">
    <property type="entry name" value="F-BOX PROTEIN INTERACTION DOMAIN PROTEIN-RELATED"/>
    <property type="match status" value="1"/>
</dbReference>
<dbReference type="OrthoDB" id="626202at2759"/>
<dbReference type="PANTHER" id="PTHR35546:SF21">
    <property type="entry name" value="F-BOX DOMAIN-CONTAINING PROTEIN"/>
    <property type="match status" value="1"/>
</dbReference>
<dbReference type="Proteomes" id="UP000237000">
    <property type="component" value="Unassembled WGS sequence"/>
</dbReference>
<dbReference type="Pfam" id="PF00646">
    <property type="entry name" value="F-box"/>
    <property type="match status" value="1"/>
</dbReference>
<feature type="domain" description="F-box" evidence="2">
    <location>
        <begin position="32"/>
        <end position="72"/>
    </location>
</feature>
<dbReference type="InterPro" id="IPR001810">
    <property type="entry name" value="F-box_dom"/>
</dbReference>